<name>A0A8S5QSE4_9CAUD</name>
<proteinExistence type="predicted"/>
<accession>A0A8S5QSE4</accession>
<dbReference type="EMBL" id="BK015714">
    <property type="protein sequence ID" value="DAE21653.1"/>
    <property type="molecule type" value="Genomic_DNA"/>
</dbReference>
<reference evidence="1" key="1">
    <citation type="journal article" date="2021" name="Proc. Natl. Acad. Sci. U.S.A.">
        <title>A Catalog of Tens of Thousands of Viruses from Human Metagenomes Reveals Hidden Associations with Chronic Diseases.</title>
        <authorList>
            <person name="Tisza M.J."/>
            <person name="Buck C.B."/>
        </authorList>
    </citation>
    <scope>NUCLEOTIDE SEQUENCE</scope>
    <source>
        <strain evidence="1">Ct4be24</strain>
    </source>
</reference>
<organism evidence="1">
    <name type="scientific">Siphoviridae sp. ct4be24</name>
    <dbReference type="NCBI Taxonomy" id="2826289"/>
    <lineage>
        <taxon>Viruses</taxon>
        <taxon>Duplodnaviria</taxon>
        <taxon>Heunggongvirae</taxon>
        <taxon>Uroviricota</taxon>
        <taxon>Caudoviricetes</taxon>
    </lineage>
</organism>
<protein>
    <submittedName>
        <fullName evidence="1">Rad50 zinc hook motif</fullName>
    </submittedName>
</protein>
<sequence>MCNRCNYNSSDNQIYVDPLTNEYYLDIETSEWDEYDGGFIHQREYISYCPWCGRKLGE</sequence>
<evidence type="ECO:0000313" key="1">
    <source>
        <dbReference type="EMBL" id="DAE21653.1"/>
    </source>
</evidence>